<name>A0AAV8CYJ9_9POAL</name>
<reference evidence="16" key="1">
    <citation type="submission" date="2022-08" db="EMBL/GenBank/DDBJ databases">
        <authorList>
            <person name="Marques A."/>
        </authorList>
    </citation>
    <scope>NUCLEOTIDE SEQUENCE</scope>
    <source>
        <strain evidence="16">RhyPub2mFocal</strain>
        <tissue evidence="16">Leaves</tissue>
    </source>
</reference>
<comment type="catalytic activity">
    <reaction evidence="9 12">
        <text>[(1-&gt;4)-alpha-D-galacturonosyl methyl ester](n) + n H2O = [(1-&gt;4)-alpha-D-galacturonosyl](n) + n methanol + n H(+)</text>
        <dbReference type="Rhea" id="RHEA:22380"/>
        <dbReference type="Rhea" id="RHEA-COMP:14570"/>
        <dbReference type="Rhea" id="RHEA-COMP:14573"/>
        <dbReference type="ChEBI" id="CHEBI:15377"/>
        <dbReference type="ChEBI" id="CHEBI:15378"/>
        <dbReference type="ChEBI" id="CHEBI:17790"/>
        <dbReference type="ChEBI" id="CHEBI:140522"/>
        <dbReference type="ChEBI" id="CHEBI:140523"/>
        <dbReference type="EC" id="3.1.1.11"/>
    </reaction>
</comment>
<dbReference type="Proteomes" id="UP001140206">
    <property type="component" value="Chromosome 1"/>
</dbReference>
<dbReference type="SUPFAM" id="SSF101148">
    <property type="entry name" value="Plant invertase/pectin methylesterase inhibitor"/>
    <property type="match status" value="1"/>
</dbReference>
<evidence type="ECO:0000256" key="4">
    <source>
        <dbReference type="ARBA" id="ARBA00013229"/>
    </source>
</evidence>
<evidence type="ECO:0000256" key="1">
    <source>
        <dbReference type="ARBA" id="ARBA00005184"/>
    </source>
</evidence>
<dbReference type="NCBIfam" id="TIGR01614">
    <property type="entry name" value="PME_inhib"/>
    <property type="match status" value="1"/>
</dbReference>
<evidence type="ECO:0000259" key="13">
    <source>
        <dbReference type="SMART" id="SM00856"/>
    </source>
</evidence>
<evidence type="ECO:0000313" key="15">
    <source>
        <dbReference type="EMBL" id="KAJ4746053.1"/>
    </source>
</evidence>
<dbReference type="InterPro" id="IPR033131">
    <property type="entry name" value="Pectinesterase_Asp_AS"/>
</dbReference>
<dbReference type="CDD" id="cd15798">
    <property type="entry name" value="PMEI-like_3"/>
    <property type="match status" value="1"/>
</dbReference>
<evidence type="ECO:0000313" key="18">
    <source>
        <dbReference type="Proteomes" id="UP001140206"/>
    </source>
</evidence>
<dbReference type="AlphaFoldDB" id="A0AAV8CYJ9"/>
<dbReference type="PANTHER" id="PTHR31707">
    <property type="entry name" value="PECTINESTERASE"/>
    <property type="match status" value="1"/>
</dbReference>
<comment type="similarity">
    <text evidence="2">In the N-terminal section; belongs to the PMEI family.</text>
</comment>
<dbReference type="InterPro" id="IPR006501">
    <property type="entry name" value="Pectinesterase_inhib_dom"/>
</dbReference>
<dbReference type="FunFam" id="1.20.140.40:FF:000001">
    <property type="entry name" value="Pectinesterase"/>
    <property type="match status" value="1"/>
</dbReference>
<dbReference type="EC" id="3.1.1.11" evidence="4 12"/>
<dbReference type="Proteomes" id="UP001140206">
    <property type="component" value="Chromosome 5"/>
</dbReference>
<organism evidence="16 18">
    <name type="scientific">Rhynchospora pubera</name>
    <dbReference type="NCBI Taxonomy" id="906938"/>
    <lineage>
        <taxon>Eukaryota</taxon>
        <taxon>Viridiplantae</taxon>
        <taxon>Streptophyta</taxon>
        <taxon>Embryophyta</taxon>
        <taxon>Tracheophyta</taxon>
        <taxon>Spermatophyta</taxon>
        <taxon>Magnoliopsida</taxon>
        <taxon>Liliopsida</taxon>
        <taxon>Poales</taxon>
        <taxon>Cyperaceae</taxon>
        <taxon>Cyperoideae</taxon>
        <taxon>Rhynchosporeae</taxon>
        <taxon>Rhynchospora</taxon>
    </lineage>
</organism>
<dbReference type="Gene3D" id="2.160.20.10">
    <property type="entry name" value="Single-stranded right-handed beta-helix, Pectin lyase-like"/>
    <property type="match status" value="1"/>
</dbReference>
<proteinExistence type="inferred from homology"/>
<comment type="caution">
    <text evidence="16">The sequence shown here is derived from an EMBL/GenBank/DDBJ whole genome shotgun (WGS) entry which is preliminary data.</text>
</comment>
<evidence type="ECO:0000256" key="6">
    <source>
        <dbReference type="ARBA" id="ARBA00023085"/>
    </source>
</evidence>
<feature type="signal peptide" evidence="12">
    <location>
        <begin position="1"/>
        <end position="21"/>
    </location>
</feature>
<feature type="domain" description="Pectinesterase inhibitor" evidence="13">
    <location>
        <begin position="40"/>
        <end position="185"/>
    </location>
</feature>
<dbReference type="PROSITE" id="PS00503">
    <property type="entry name" value="PECTINESTERASE_2"/>
    <property type="match status" value="1"/>
</dbReference>
<dbReference type="InterPro" id="IPR000070">
    <property type="entry name" value="Pectinesterase_cat"/>
</dbReference>
<keyword evidence="12" id="KW-0732">Signal</keyword>
<keyword evidence="6 12" id="KW-0063">Aspartyl esterase</keyword>
<dbReference type="Proteomes" id="UP001140206">
    <property type="component" value="Chromosome 4"/>
</dbReference>
<dbReference type="Pfam" id="PF04043">
    <property type="entry name" value="PMEI"/>
    <property type="match status" value="1"/>
</dbReference>
<dbReference type="EMBL" id="JAMFTS010000006">
    <property type="protein sequence ID" value="KAJ4745002.1"/>
    <property type="molecule type" value="Genomic_DNA"/>
</dbReference>
<dbReference type="EMBL" id="JAMFTS010000001">
    <property type="protein sequence ID" value="KAJ4812824.1"/>
    <property type="molecule type" value="Genomic_DNA"/>
</dbReference>
<dbReference type="EMBL" id="JAMFTS010000005">
    <property type="protein sequence ID" value="KAJ4746053.1"/>
    <property type="molecule type" value="Genomic_DNA"/>
</dbReference>
<dbReference type="GO" id="GO:0045490">
    <property type="term" value="P:pectin catabolic process"/>
    <property type="evidence" value="ECO:0007669"/>
    <property type="project" value="UniProtKB-UniRule"/>
</dbReference>
<dbReference type="GO" id="GO:0030599">
    <property type="term" value="F:pectinesterase activity"/>
    <property type="evidence" value="ECO:0007669"/>
    <property type="project" value="UniProtKB-UniRule"/>
</dbReference>
<comment type="similarity">
    <text evidence="3">In the C-terminal section; belongs to the pectinesterase family.</text>
</comment>
<dbReference type="EMBL" id="JAMFTS010000004">
    <property type="protein sequence ID" value="KAJ4760356.1"/>
    <property type="molecule type" value="Genomic_DNA"/>
</dbReference>
<evidence type="ECO:0000256" key="2">
    <source>
        <dbReference type="ARBA" id="ARBA00006027"/>
    </source>
</evidence>
<evidence type="ECO:0000256" key="3">
    <source>
        <dbReference type="ARBA" id="ARBA00007786"/>
    </source>
</evidence>
<evidence type="ECO:0000256" key="8">
    <source>
        <dbReference type="ARBA" id="ARBA00023180"/>
    </source>
</evidence>
<keyword evidence="5 12" id="KW-0378">Hydrolase</keyword>
<comment type="pathway">
    <text evidence="1 12">Glycan metabolism; pectin degradation; 2-dehydro-3-deoxy-D-gluconate from pectin: step 1/5.</text>
</comment>
<evidence type="ECO:0000256" key="11">
    <source>
        <dbReference type="PROSITE-ProRule" id="PRU10040"/>
    </source>
</evidence>
<accession>A0AAV8CYJ9</accession>
<dbReference type="InterPro" id="IPR035513">
    <property type="entry name" value="Invertase/methylesterase_inhib"/>
</dbReference>
<dbReference type="Gene3D" id="1.20.140.40">
    <property type="entry name" value="Invertase/pectin methylesterase inhibitor family protein"/>
    <property type="match status" value="1"/>
</dbReference>
<sequence length="561" mass="61283">MAKAAIFGGLAAILVVAVVVAVVATVTTSHKSSGGPNLASSLKSGSALCANTLYPDTCKKTLSTVVNSSSNPKEVVKASLEVALTELKESYQKALEVGKGVNDSISTGAIANCKELLQDASDDLQAIVKLGNDAVNRQDDLEHWITAVMTFMDNCADGFEDEELKKAMQDVLQKSTEMSSNALAIITAVGDFLKNAGQLFNTSTSDLKDVANFQHRRLLTYDQDAEGYPTWMSAGDRKLLATGAPAKPNAVVAKDGSGNFNSIQAAIDAIPKERTGRYVIYVKAGVYEEVVLIPKGVSNIYMYGDGPKKTKVQAHKNNHDGLTTQDTATFSVLGAGFICKNMGFFNTAGAEKHQAVALRLQSDFAAFYNCRMDGYQDTLYVQARRQFFRNCVVSGTIDFIFGNAAAVLQNCLIIVRRPLDNQQNTVTAHGRTDPNMKSGLVIQNCRIVPEKAMFADRFKIPNYLARPWKMYSRTVIMESTIGDFIRPEGYLPWDGEFALKTLYYAEYANRGPGAVTTGRVKWPGFHVIGKKDAEKFTTQNFINGHLWLKYTGTPHFLGFKP</sequence>
<dbReference type="GO" id="GO:0004857">
    <property type="term" value="F:enzyme inhibitor activity"/>
    <property type="evidence" value="ECO:0007669"/>
    <property type="project" value="InterPro"/>
</dbReference>
<dbReference type="Pfam" id="PF01095">
    <property type="entry name" value="Pectinesterase"/>
    <property type="match status" value="1"/>
</dbReference>
<comment type="function">
    <text evidence="10">Acts in the modification of cell walls via demethylesterification of cell wall pectin.</text>
</comment>
<feature type="active site" evidence="11">
    <location>
        <position position="398"/>
    </location>
</feature>
<evidence type="ECO:0000256" key="7">
    <source>
        <dbReference type="ARBA" id="ARBA00023157"/>
    </source>
</evidence>
<dbReference type="SUPFAM" id="SSF51126">
    <property type="entry name" value="Pectin lyase-like"/>
    <property type="match status" value="1"/>
</dbReference>
<evidence type="ECO:0000313" key="16">
    <source>
        <dbReference type="EMBL" id="KAJ4760356.1"/>
    </source>
</evidence>
<evidence type="ECO:0000313" key="17">
    <source>
        <dbReference type="EMBL" id="KAJ4812824.1"/>
    </source>
</evidence>
<dbReference type="SMART" id="SM00856">
    <property type="entry name" value="PMEI"/>
    <property type="match status" value="1"/>
</dbReference>
<dbReference type="InterPro" id="IPR012334">
    <property type="entry name" value="Pectin_lyas_fold"/>
</dbReference>
<dbReference type="GO" id="GO:0042545">
    <property type="term" value="P:cell wall modification"/>
    <property type="evidence" value="ECO:0007669"/>
    <property type="project" value="UniProtKB-UniRule"/>
</dbReference>
<dbReference type="InterPro" id="IPR011050">
    <property type="entry name" value="Pectin_lyase_fold/virulence"/>
</dbReference>
<evidence type="ECO:0000256" key="9">
    <source>
        <dbReference type="ARBA" id="ARBA00047928"/>
    </source>
</evidence>
<keyword evidence="18" id="KW-1185">Reference proteome</keyword>
<evidence type="ECO:0000313" key="14">
    <source>
        <dbReference type="EMBL" id="KAJ4745002.1"/>
    </source>
</evidence>
<protein>
    <recommendedName>
        <fullName evidence="4 12">Pectinesterase</fullName>
        <ecNumber evidence="4 12">3.1.1.11</ecNumber>
    </recommendedName>
</protein>
<feature type="chain" id="PRO_5044522991" description="Pectinesterase" evidence="12">
    <location>
        <begin position="22"/>
        <end position="561"/>
    </location>
</feature>
<dbReference type="FunFam" id="2.160.20.10:FF:000001">
    <property type="entry name" value="Pectinesterase"/>
    <property type="match status" value="1"/>
</dbReference>
<evidence type="ECO:0000256" key="12">
    <source>
        <dbReference type="RuleBase" id="RU000589"/>
    </source>
</evidence>
<evidence type="ECO:0000256" key="10">
    <source>
        <dbReference type="ARBA" id="ARBA00057335"/>
    </source>
</evidence>
<gene>
    <name evidence="14" type="ORF">LUZ62_000570</name>
    <name evidence="17" type="ORF">LUZ62_025390</name>
    <name evidence="16" type="ORF">LUZ62_070731</name>
    <name evidence="15" type="ORF">LUZ62_080458</name>
</gene>
<evidence type="ECO:0000256" key="5">
    <source>
        <dbReference type="ARBA" id="ARBA00022801"/>
    </source>
</evidence>
<keyword evidence="7" id="KW-1015">Disulfide bond</keyword>
<keyword evidence="8" id="KW-0325">Glycoprotein</keyword>